<dbReference type="InterPro" id="IPR013785">
    <property type="entry name" value="Aldolase_TIM"/>
</dbReference>
<evidence type="ECO:0000256" key="11">
    <source>
        <dbReference type="PIRSR" id="PIRSR004911-1"/>
    </source>
</evidence>
<name>V6HBF9_9LEPT</name>
<comment type="cofactor">
    <cofactor evidence="1 12">
        <name>pyridoxal 5'-phosphate</name>
        <dbReference type="ChEBI" id="CHEBI:597326"/>
    </cofactor>
</comment>
<dbReference type="InterPro" id="IPR025895">
    <property type="entry name" value="LAM_C_dom"/>
</dbReference>
<keyword evidence="5" id="KW-0949">S-adenosyl-L-methionine</keyword>
<evidence type="ECO:0000313" key="14">
    <source>
        <dbReference type="EMBL" id="EQA35938.1"/>
    </source>
</evidence>
<evidence type="ECO:0000259" key="13">
    <source>
        <dbReference type="PROSITE" id="PS51918"/>
    </source>
</evidence>
<dbReference type="GO" id="GO:0051539">
    <property type="term" value="F:4 iron, 4 sulfur cluster binding"/>
    <property type="evidence" value="ECO:0007669"/>
    <property type="project" value="UniProtKB-KW"/>
</dbReference>
<keyword evidence="8" id="KW-0408">Iron</keyword>
<comment type="caution">
    <text evidence="14">The sequence shown here is derived from an EMBL/GenBank/DDBJ whole genome shotgun (WGS) entry which is preliminary data.</text>
</comment>
<evidence type="ECO:0000256" key="5">
    <source>
        <dbReference type="ARBA" id="ARBA00022691"/>
    </source>
</evidence>
<feature type="domain" description="Radical SAM core" evidence="13">
    <location>
        <begin position="132"/>
        <end position="344"/>
    </location>
</feature>
<evidence type="ECO:0000256" key="10">
    <source>
        <dbReference type="ARBA" id="ARBA00023235"/>
    </source>
</evidence>
<keyword evidence="10" id="KW-0413">Isomerase</keyword>
<dbReference type="PIRSF" id="PIRSF004911">
    <property type="entry name" value="DUF160"/>
    <property type="match status" value="1"/>
</dbReference>
<evidence type="ECO:0000256" key="3">
    <source>
        <dbReference type="ARBA" id="ARBA00008703"/>
    </source>
</evidence>
<evidence type="ECO:0000313" key="15">
    <source>
        <dbReference type="Proteomes" id="UP000018719"/>
    </source>
</evidence>
<proteinExistence type="inferred from homology"/>
<evidence type="ECO:0000256" key="7">
    <source>
        <dbReference type="ARBA" id="ARBA00022898"/>
    </source>
</evidence>
<evidence type="ECO:0000256" key="6">
    <source>
        <dbReference type="ARBA" id="ARBA00022723"/>
    </source>
</evidence>
<protein>
    <submittedName>
        <fullName evidence="14">KamA family protein</fullName>
    </submittedName>
</protein>
<accession>V6HBF9</accession>
<feature type="binding site" evidence="11">
    <location>
        <position position="146"/>
    </location>
    <ligand>
        <name>[4Fe-4S] cluster</name>
        <dbReference type="ChEBI" id="CHEBI:49883"/>
        <note>4Fe-4S-S-AdoMet</note>
    </ligand>
</feature>
<dbReference type="AlphaFoldDB" id="V6HBF9"/>
<dbReference type="PANTHER" id="PTHR30538:SF1">
    <property type="entry name" value="L-LYSINE 2,3-AMINOMUTASE"/>
    <property type="match status" value="1"/>
</dbReference>
<dbReference type="STRING" id="1049790.LEP1GSC047_0302"/>
<dbReference type="InterPro" id="IPR058240">
    <property type="entry name" value="rSAM_sf"/>
</dbReference>
<evidence type="ECO:0000256" key="4">
    <source>
        <dbReference type="ARBA" id="ARBA00022485"/>
    </source>
</evidence>
<keyword evidence="9 11" id="KW-0411">Iron-sulfur</keyword>
<feature type="binding site" evidence="11">
    <location>
        <position position="153"/>
    </location>
    <ligand>
        <name>[4Fe-4S] cluster</name>
        <dbReference type="ChEBI" id="CHEBI:49883"/>
        <note>4Fe-4S-S-AdoMet</note>
    </ligand>
</feature>
<dbReference type="CDD" id="cd01335">
    <property type="entry name" value="Radical_SAM"/>
    <property type="match status" value="1"/>
</dbReference>
<keyword evidence="4 11" id="KW-0004">4Fe-4S</keyword>
<comment type="cofactor">
    <cofactor evidence="2">
        <name>[4Fe-4S] cluster</name>
        <dbReference type="ChEBI" id="CHEBI:49883"/>
    </cofactor>
</comment>
<dbReference type="EMBL" id="AHMM02000024">
    <property type="protein sequence ID" value="EQA35938.1"/>
    <property type="molecule type" value="Genomic_DNA"/>
</dbReference>
<feature type="binding site" evidence="11">
    <location>
        <position position="150"/>
    </location>
    <ligand>
        <name>[4Fe-4S] cluster</name>
        <dbReference type="ChEBI" id="CHEBI:49883"/>
        <note>4Fe-4S-S-AdoMet</note>
    </ligand>
</feature>
<evidence type="ECO:0000256" key="12">
    <source>
        <dbReference type="PIRSR" id="PIRSR603739-50"/>
    </source>
</evidence>
<feature type="modified residue" description="N6-(pyridoxal phosphate)lysine" evidence="12">
    <location>
        <position position="359"/>
    </location>
</feature>
<dbReference type="SFLD" id="SFLDG01070">
    <property type="entry name" value="PLP-dependent"/>
    <property type="match status" value="1"/>
</dbReference>
<evidence type="ECO:0000256" key="8">
    <source>
        <dbReference type="ARBA" id="ARBA00023004"/>
    </source>
</evidence>
<gene>
    <name evidence="14" type="ORF">LEP1GSC047_0302</name>
</gene>
<dbReference type="GO" id="GO:0016853">
    <property type="term" value="F:isomerase activity"/>
    <property type="evidence" value="ECO:0007669"/>
    <property type="project" value="UniProtKB-KW"/>
</dbReference>
<keyword evidence="6 11" id="KW-0479">Metal-binding</keyword>
<evidence type="ECO:0000256" key="1">
    <source>
        <dbReference type="ARBA" id="ARBA00001933"/>
    </source>
</evidence>
<evidence type="ECO:0000256" key="2">
    <source>
        <dbReference type="ARBA" id="ARBA00001966"/>
    </source>
</evidence>
<comment type="similarity">
    <text evidence="3">Belongs to the radical SAM superfamily. KamA family.</text>
</comment>
<dbReference type="SFLD" id="SFLDS00029">
    <property type="entry name" value="Radical_SAM"/>
    <property type="match status" value="1"/>
</dbReference>
<dbReference type="Pfam" id="PF12544">
    <property type="entry name" value="LAM_C"/>
    <property type="match status" value="1"/>
</dbReference>
<dbReference type="Pfam" id="PF04055">
    <property type="entry name" value="Radical_SAM"/>
    <property type="match status" value="1"/>
</dbReference>
<sequence length="389" mass="44663">MDTSVDALGSSPIQERRSKNLGSYSVSNQPSLTDKTNWWDWKWQIQHRIKDEDGLSEYLELTDPEKESLRDCSELFSFSATPYYLKLADPSDPLCPIRLQILPRKEELTPRIWDRIDPLAEESHMPVRGVTHRYPDRALWYLSHVCAVYCRFCTRKRKVSRSTETPSLEDWKEALNYFRAHTEIREVILSGGDPLNLSDAKLDYLLGELKSISHINQIRIHTRYPVTLPMRITEELCSVLRKHFPVFLVTHFNHPKELTPTAIERVGRLIKEGAVLVLNQAVLLKGINDSVETLTDLFYGLTAAGIKPYYLHHCDEVYGSSHFRVPISRGVELMKSIRGRISGLCIPLYVVDLTGGGGKVPLPTDYLEETKSSSYVFRNYRGDLYEIGY</sequence>
<dbReference type="SUPFAM" id="SSF102114">
    <property type="entry name" value="Radical SAM enzymes"/>
    <property type="match status" value="1"/>
</dbReference>
<keyword evidence="7 12" id="KW-0663">Pyridoxal phosphate</keyword>
<organism evidence="14 15">
    <name type="scientific">Leptospira inadai serovar Lyme str. 10</name>
    <dbReference type="NCBI Taxonomy" id="1049790"/>
    <lineage>
        <taxon>Bacteria</taxon>
        <taxon>Pseudomonadati</taxon>
        <taxon>Spirochaetota</taxon>
        <taxon>Spirochaetia</taxon>
        <taxon>Leptospirales</taxon>
        <taxon>Leptospiraceae</taxon>
        <taxon>Leptospira</taxon>
    </lineage>
</organism>
<dbReference type="Gene3D" id="6.10.140.1170">
    <property type="match status" value="1"/>
</dbReference>
<dbReference type="NCBIfam" id="TIGR00238">
    <property type="entry name" value="KamA family radical SAM protein"/>
    <property type="match status" value="1"/>
</dbReference>
<dbReference type="PROSITE" id="PS51918">
    <property type="entry name" value="RADICAL_SAM"/>
    <property type="match status" value="1"/>
</dbReference>
<dbReference type="PANTHER" id="PTHR30538">
    <property type="entry name" value="LYSINE 2,3-AMINOMUTASE-RELATED"/>
    <property type="match status" value="1"/>
</dbReference>
<reference evidence="14 15" key="1">
    <citation type="submission" date="2013-05" db="EMBL/GenBank/DDBJ databases">
        <authorList>
            <person name="Harkins D.M."/>
            <person name="Durkin A.S."/>
            <person name="Brinkac L.M."/>
            <person name="Haft D.H."/>
            <person name="Selengut J.D."/>
            <person name="Sanka R."/>
            <person name="DePew J."/>
            <person name="Purushe J."/>
            <person name="Hartskeerl R.A."/>
            <person name="Ahmed A."/>
            <person name="van der Linden H."/>
            <person name="Goris M.G.A."/>
            <person name="Vinetz J.M."/>
            <person name="Sutton G.G."/>
            <person name="Nierman W.C."/>
            <person name="Fouts D.E."/>
        </authorList>
    </citation>
    <scope>NUCLEOTIDE SEQUENCE [LARGE SCALE GENOMIC DNA]</scope>
    <source>
        <strain evidence="14 15">10</strain>
    </source>
</reference>
<dbReference type="InterPro" id="IPR003739">
    <property type="entry name" value="Lys_aminomutase/Glu_NH3_mut"/>
</dbReference>
<dbReference type="Proteomes" id="UP000018719">
    <property type="component" value="Unassembled WGS sequence"/>
</dbReference>
<dbReference type="Gene3D" id="3.20.20.70">
    <property type="entry name" value="Aldolase class I"/>
    <property type="match status" value="1"/>
</dbReference>
<evidence type="ECO:0000256" key="9">
    <source>
        <dbReference type="ARBA" id="ARBA00023014"/>
    </source>
</evidence>
<dbReference type="GO" id="GO:0046872">
    <property type="term" value="F:metal ion binding"/>
    <property type="evidence" value="ECO:0007669"/>
    <property type="project" value="UniProtKB-KW"/>
</dbReference>
<dbReference type="InterPro" id="IPR007197">
    <property type="entry name" value="rSAM"/>
</dbReference>